<evidence type="ECO:0000256" key="1">
    <source>
        <dbReference type="SAM" id="MobiDB-lite"/>
    </source>
</evidence>
<accession>A0ABV2QI24</accession>
<dbReference type="CDD" id="cd00085">
    <property type="entry name" value="HNHc"/>
    <property type="match status" value="1"/>
</dbReference>
<reference evidence="3 4" key="1">
    <citation type="submission" date="2024-06" db="EMBL/GenBank/DDBJ databases">
        <title>Sorghum-associated microbial communities from plants grown in Nebraska, USA.</title>
        <authorList>
            <person name="Schachtman D."/>
        </authorList>
    </citation>
    <scope>NUCLEOTIDE SEQUENCE [LARGE SCALE GENOMIC DNA]</scope>
    <source>
        <strain evidence="3 4">2857</strain>
    </source>
</reference>
<dbReference type="EMBL" id="JBEPSJ010000001">
    <property type="protein sequence ID" value="MET4580697.1"/>
    <property type="molecule type" value="Genomic_DNA"/>
</dbReference>
<comment type="caution">
    <text evidence="3">The sequence shown here is derived from an EMBL/GenBank/DDBJ whole genome shotgun (WGS) entry which is preliminary data.</text>
</comment>
<dbReference type="InterPro" id="IPR003615">
    <property type="entry name" value="HNH_nuc"/>
</dbReference>
<dbReference type="Pfam" id="PF02720">
    <property type="entry name" value="DUF222"/>
    <property type="match status" value="1"/>
</dbReference>
<proteinExistence type="predicted"/>
<feature type="compositionally biased region" description="Basic and acidic residues" evidence="1">
    <location>
        <begin position="266"/>
        <end position="276"/>
    </location>
</feature>
<dbReference type="Proteomes" id="UP001549257">
    <property type="component" value="Unassembled WGS sequence"/>
</dbReference>
<keyword evidence="4" id="KW-1185">Reference proteome</keyword>
<dbReference type="InterPro" id="IPR003870">
    <property type="entry name" value="DUF222"/>
</dbReference>
<evidence type="ECO:0000313" key="4">
    <source>
        <dbReference type="Proteomes" id="UP001549257"/>
    </source>
</evidence>
<evidence type="ECO:0000259" key="2">
    <source>
        <dbReference type="Pfam" id="PF02720"/>
    </source>
</evidence>
<name>A0ABV2QI24_9MICO</name>
<gene>
    <name evidence="3" type="ORF">ABIE21_000187</name>
</gene>
<dbReference type="RefSeq" id="WP_354022912.1">
    <property type="nucleotide sequence ID" value="NZ_JBEPSJ010000001.1"/>
</dbReference>
<feature type="domain" description="DUF222" evidence="2">
    <location>
        <begin position="44"/>
        <end position="381"/>
    </location>
</feature>
<feature type="region of interest" description="Disordered" evidence="1">
    <location>
        <begin position="246"/>
        <end position="276"/>
    </location>
</feature>
<organism evidence="3 4">
    <name type="scientific">Conyzicola nivalis</name>
    <dbReference type="NCBI Taxonomy" id="1477021"/>
    <lineage>
        <taxon>Bacteria</taxon>
        <taxon>Bacillati</taxon>
        <taxon>Actinomycetota</taxon>
        <taxon>Actinomycetes</taxon>
        <taxon>Micrococcales</taxon>
        <taxon>Microbacteriaceae</taxon>
        <taxon>Conyzicola</taxon>
    </lineage>
</organism>
<protein>
    <recommendedName>
        <fullName evidence="2">DUF222 domain-containing protein</fullName>
    </recommendedName>
</protein>
<evidence type="ECO:0000313" key="3">
    <source>
        <dbReference type="EMBL" id="MET4580697.1"/>
    </source>
</evidence>
<sequence>MDDQTWSLETLTERMALLTSAPLDLLTPEELCTHTVELERLGRLVDAARARAAAELADRSRFGLGSDSLAFRLGYGKAAMLVEGLTRVSPCEASRRIRLGTSIRSTRSFDGTLLPAEHEHVAAAMAEGTIGVDAAESIVRCLDQAAARAGISLEAEANREVAERTLVECAETRTADEVAVQARAWREALDPDGAEPRDAEIYDRRSFVLGRESNGVRTFRGTLYGVDAALLQAAFDEAEKPGNVPRFLAEDDPARSVQTSTDENGEEHTEIVDSRTREQRRYDVFAGLMTAGVRATGTESGGMRSTAQVTAVITLEELRSGKGVGWLDGVDEPVSAATIEQLVCSNGKALVILGDNGEPLYLYRGRRYFTAQQMRALAVRDGSCVWPGCHAAAAWCDGHHVLEFEADDGPTNIDNGVLLCPHHHRMLHKSDYEMRMIGGRPYLLPPAFIDPERSPILLGRSRIGINLALGRQLE</sequence>